<gene>
    <name evidence="5" type="ORF">IQ276_15475</name>
</gene>
<feature type="transmembrane region" description="Helical" evidence="3">
    <location>
        <begin position="40"/>
        <end position="60"/>
    </location>
</feature>
<comment type="caution">
    <text evidence="5">The sequence shown here is derived from an EMBL/GenBank/DDBJ whole genome shotgun (WGS) entry which is preliminary data.</text>
</comment>
<protein>
    <submittedName>
        <fullName evidence="5">Fatty acid desaturase</fullName>
    </submittedName>
</protein>
<evidence type="ECO:0000256" key="2">
    <source>
        <dbReference type="ARBA" id="ARBA00008749"/>
    </source>
</evidence>
<evidence type="ECO:0000259" key="4">
    <source>
        <dbReference type="Pfam" id="PF00487"/>
    </source>
</evidence>
<keyword evidence="3" id="KW-0472">Membrane</keyword>
<feature type="transmembrane region" description="Helical" evidence="3">
    <location>
        <begin position="156"/>
        <end position="175"/>
    </location>
</feature>
<organism evidence="5 6">
    <name type="scientific">Desmonostoc muscorum LEGE 12446</name>
    <dbReference type="NCBI Taxonomy" id="1828758"/>
    <lineage>
        <taxon>Bacteria</taxon>
        <taxon>Bacillati</taxon>
        <taxon>Cyanobacteriota</taxon>
        <taxon>Cyanophyceae</taxon>
        <taxon>Nostocales</taxon>
        <taxon>Nostocaceae</taxon>
        <taxon>Desmonostoc</taxon>
    </lineage>
</organism>
<keyword evidence="3" id="KW-1133">Transmembrane helix</keyword>
<name>A0A8J6ZSJ3_DESMC</name>
<dbReference type="RefSeq" id="WP_193917659.1">
    <property type="nucleotide sequence ID" value="NZ_JADEXS020000001.1"/>
</dbReference>
<dbReference type="InterPro" id="IPR005804">
    <property type="entry name" value="FA_desaturase_dom"/>
</dbReference>
<evidence type="ECO:0000313" key="6">
    <source>
        <dbReference type="Proteomes" id="UP000622533"/>
    </source>
</evidence>
<dbReference type="AlphaFoldDB" id="A0A8J6ZSJ3"/>
<dbReference type="Proteomes" id="UP000622533">
    <property type="component" value="Unassembled WGS sequence"/>
</dbReference>
<feature type="transmembrane region" description="Helical" evidence="3">
    <location>
        <begin position="124"/>
        <end position="144"/>
    </location>
</feature>
<comment type="cofactor">
    <cofactor evidence="1">
        <name>Fe(2+)</name>
        <dbReference type="ChEBI" id="CHEBI:29033"/>
    </cofactor>
</comment>
<evidence type="ECO:0000256" key="3">
    <source>
        <dbReference type="SAM" id="Phobius"/>
    </source>
</evidence>
<sequence>MTAMTTISIVEKQIVKLLSTLVLWLAYLFFLPYIYASLNIFSLLFMLFPGVYLLCLLAQFMHECWHEYLPRINNKFFYLILSWIIFLDPQTFDLVHPYHHSQVNTYDDIEFHPLGNIKNKSLRIIYNFLEICLGNIFVLIVANFQISQHPKLKQQYCLKKLIISIWMRIIIWGGVGYTSHLLLGVTTGQIATSYFITCWMGSLMVHHCELIEHGNLIVEGDLKERNLQTRNLKPSGILERFFLFITHNHCLEHSLHHSMSNIYTRPFPETNILPEKTVYISFGEYLVILKDMLRGKCLVVKPE</sequence>
<dbReference type="EMBL" id="JADEXS010000192">
    <property type="protein sequence ID" value="MBE9023781.1"/>
    <property type="molecule type" value="Genomic_DNA"/>
</dbReference>
<dbReference type="GO" id="GO:0006629">
    <property type="term" value="P:lipid metabolic process"/>
    <property type="evidence" value="ECO:0007669"/>
    <property type="project" value="InterPro"/>
</dbReference>
<feature type="transmembrane region" description="Helical" evidence="3">
    <location>
        <begin position="14"/>
        <end position="34"/>
    </location>
</feature>
<evidence type="ECO:0000313" key="5">
    <source>
        <dbReference type="EMBL" id="MBE9023781.1"/>
    </source>
</evidence>
<keyword evidence="3" id="KW-0812">Transmembrane</keyword>
<proteinExistence type="inferred from homology"/>
<dbReference type="Pfam" id="PF00487">
    <property type="entry name" value="FA_desaturase"/>
    <property type="match status" value="1"/>
</dbReference>
<feature type="domain" description="Fatty acid desaturase" evidence="4">
    <location>
        <begin position="44"/>
        <end position="262"/>
    </location>
</feature>
<evidence type="ECO:0000256" key="1">
    <source>
        <dbReference type="ARBA" id="ARBA00001954"/>
    </source>
</evidence>
<keyword evidence="6" id="KW-1185">Reference proteome</keyword>
<reference evidence="5" key="1">
    <citation type="submission" date="2020-10" db="EMBL/GenBank/DDBJ databases">
        <authorList>
            <person name="Castelo-Branco R."/>
            <person name="Eusebio N."/>
            <person name="Adriana R."/>
            <person name="Vieira A."/>
            <person name="Brugerolle De Fraissinette N."/>
            <person name="Rezende De Castro R."/>
            <person name="Schneider M.P."/>
            <person name="Vasconcelos V."/>
            <person name="Leao P.N."/>
        </authorList>
    </citation>
    <scope>NUCLEOTIDE SEQUENCE</scope>
    <source>
        <strain evidence="5">LEGE 12446</strain>
    </source>
</reference>
<comment type="similarity">
    <text evidence="2">Belongs to the fatty acid desaturase type 2 family.</text>
</comment>
<accession>A0A8J6ZSJ3</accession>